<sequence>MLAPPRDARDEGERISALWGVLNNCFASRDGACSNISYGGSILLVIDTPWLLETADYVERPHLLPLQISGTVVKFLRDVPDNATSSSALYAKVGILYEEATHLGGRCRSGGLSPTDPEFTALDRKIDAFMPTLPPIQSQQMLLVHTHPTAR</sequence>
<comment type="caution">
    <text evidence="1">The sequence shown here is derived from an EMBL/GenBank/DDBJ whole genome shotgun (WGS) entry which is preliminary data.</text>
</comment>
<reference evidence="1" key="1">
    <citation type="submission" date="2023-03" db="EMBL/GenBank/DDBJ databases">
        <title>Massive genome expansion in bonnet fungi (Mycena s.s.) driven by repeated elements and novel gene families across ecological guilds.</title>
        <authorList>
            <consortium name="Lawrence Berkeley National Laboratory"/>
            <person name="Harder C.B."/>
            <person name="Miyauchi S."/>
            <person name="Viragh M."/>
            <person name="Kuo A."/>
            <person name="Thoen E."/>
            <person name="Andreopoulos B."/>
            <person name="Lu D."/>
            <person name="Skrede I."/>
            <person name="Drula E."/>
            <person name="Henrissat B."/>
            <person name="Morin E."/>
            <person name="Kohler A."/>
            <person name="Barry K."/>
            <person name="LaButti K."/>
            <person name="Morin E."/>
            <person name="Salamov A."/>
            <person name="Lipzen A."/>
            <person name="Mereny Z."/>
            <person name="Hegedus B."/>
            <person name="Baldrian P."/>
            <person name="Stursova M."/>
            <person name="Weitz H."/>
            <person name="Taylor A."/>
            <person name="Grigoriev I.V."/>
            <person name="Nagy L.G."/>
            <person name="Martin F."/>
            <person name="Kauserud H."/>
        </authorList>
    </citation>
    <scope>NUCLEOTIDE SEQUENCE</scope>
    <source>
        <strain evidence="1">CBHHK002</strain>
    </source>
</reference>
<organism evidence="1 2">
    <name type="scientific">Mycena albidolilacea</name>
    <dbReference type="NCBI Taxonomy" id="1033008"/>
    <lineage>
        <taxon>Eukaryota</taxon>
        <taxon>Fungi</taxon>
        <taxon>Dikarya</taxon>
        <taxon>Basidiomycota</taxon>
        <taxon>Agaricomycotina</taxon>
        <taxon>Agaricomycetes</taxon>
        <taxon>Agaricomycetidae</taxon>
        <taxon>Agaricales</taxon>
        <taxon>Marasmiineae</taxon>
        <taxon>Mycenaceae</taxon>
        <taxon>Mycena</taxon>
    </lineage>
</organism>
<proteinExistence type="predicted"/>
<dbReference type="AlphaFoldDB" id="A0AAD7EVF7"/>
<protein>
    <submittedName>
        <fullName evidence="1">Uncharacterized protein</fullName>
    </submittedName>
</protein>
<dbReference type="EMBL" id="JARIHO010000013">
    <property type="protein sequence ID" value="KAJ7351367.1"/>
    <property type="molecule type" value="Genomic_DNA"/>
</dbReference>
<evidence type="ECO:0000313" key="1">
    <source>
        <dbReference type="EMBL" id="KAJ7351367.1"/>
    </source>
</evidence>
<gene>
    <name evidence="1" type="ORF">DFH08DRAFT_98884</name>
</gene>
<evidence type="ECO:0000313" key="2">
    <source>
        <dbReference type="Proteomes" id="UP001218218"/>
    </source>
</evidence>
<dbReference type="Proteomes" id="UP001218218">
    <property type="component" value="Unassembled WGS sequence"/>
</dbReference>
<accession>A0AAD7EVF7</accession>
<keyword evidence="2" id="KW-1185">Reference proteome</keyword>
<name>A0AAD7EVF7_9AGAR</name>